<dbReference type="Proteomes" id="UP000007564">
    <property type="component" value="Chromosome"/>
</dbReference>
<dbReference type="InterPro" id="IPR042099">
    <property type="entry name" value="ANL_N_sf"/>
</dbReference>
<accession>A0A0C6P838</accession>
<gene>
    <name evidence="3" type="ORF">BN112_2325</name>
</gene>
<feature type="domain" description="AMP-dependent synthetase/ligase" evidence="1">
    <location>
        <begin position="40"/>
        <end position="427"/>
    </location>
</feature>
<sequence>METPRYWVRADLSTAERIRQFEAVPLHERGLPDSTYAFLARSCRQAPRATAIRYLPDPAACQEREDIDFGRLLERVHQTANLIHAEGVGPREVVSLLLPNTPQGQYALWGGQAAAIVNPINWMLEPEAIAAIVRAAGARMLMAYGGDAQLDIWDKVLRVAELCPQLRTIVRLGGSRAGAAPAGRRLLDYDAVIDGYRADALDFARAIGPHDLAALFPTGGTTGDPKLVRHSHWNEVVSAWLSAAVAGIVEGESRLSATPLYHVVGAFAGSLATLARGGTLVLATSVGWKHPQLLARIWEVVQACQVNYLTIVPTIMNQLVQLPIGGHDISCVKGVLSGSAPLSESVARRFLALTGLPVREGYGMTETTSVCMMNPRGGPVKTGSVGLLFPYHRARVVRLEPGAAPRDCAPGETGVLALQGPTVFDGYAAGARGGFLEPGWLDTGDVARIDADGYIWITGRTKDLIIRGGHNIDPKAVEEAFYRHPQVLEAAVVARPDCYAGEVPVAYVQLVDGADLDAARLLDEVRADIAERAAVPKDCYLMAALPKSPVGKILKHRLREDAMLRGFEKALRGAGIETGYALALADGPAVRIRLLEPGLAPQQVRDALATFTIPYFIETADPAAV</sequence>
<evidence type="ECO:0000259" key="1">
    <source>
        <dbReference type="Pfam" id="PF00501"/>
    </source>
</evidence>
<dbReference type="SUPFAM" id="SSF56801">
    <property type="entry name" value="Acetyl-CoA synthetase-like"/>
    <property type="match status" value="1"/>
</dbReference>
<dbReference type="GO" id="GO:0016878">
    <property type="term" value="F:acid-thiol ligase activity"/>
    <property type="evidence" value="ECO:0007669"/>
    <property type="project" value="UniProtKB-ARBA"/>
</dbReference>
<dbReference type="NCBIfam" id="NF005714">
    <property type="entry name" value="PRK07529.1"/>
    <property type="match status" value="1"/>
</dbReference>
<dbReference type="HOGENOM" id="CLU_000022_59_0_4"/>
<dbReference type="RefSeq" id="WP_015064412.1">
    <property type="nucleotide sequence ID" value="NC_019382.1"/>
</dbReference>
<dbReference type="OrthoDB" id="9766486at2"/>
<organism evidence="3 4">
    <name type="scientific">Bordetella bronchiseptica 253</name>
    <dbReference type="NCBI Taxonomy" id="568707"/>
    <lineage>
        <taxon>Bacteria</taxon>
        <taxon>Pseudomonadati</taxon>
        <taxon>Pseudomonadota</taxon>
        <taxon>Betaproteobacteria</taxon>
        <taxon>Burkholderiales</taxon>
        <taxon>Alcaligenaceae</taxon>
        <taxon>Bordetella</taxon>
    </lineage>
</organism>
<dbReference type="InterPro" id="IPR050237">
    <property type="entry name" value="ATP-dep_AMP-bd_enzyme"/>
</dbReference>
<dbReference type="InterPro" id="IPR020845">
    <property type="entry name" value="AMP-binding_CS"/>
</dbReference>
<evidence type="ECO:0000259" key="2">
    <source>
        <dbReference type="Pfam" id="PF13193"/>
    </source>
</evidence>
<protein>
    <submittedName>
        <fullName evidence="3">Putative long-chain-fatty-acid-CoA ligase</fullName>
    </submittedName>
</protein>
<dbReference type="Pfam" id="PF13193">
    <property type="entry name" value="AMP-binding_C"/>
    <property type="match status" value="1"/>
</dbReference>
<dbReference type="PROSITE" id="PS00455">
    <property type="entry name" value="AMP_BINDING"/>
    <property type="match status" value="1"/>
</dbReference>
<dbReference type="InterPro" id="IPR000873">
    <property type="entry name" value="AMP-dep_synth/lig_dom"/>
</dbReference>
<dbReference type="Pfam" id="PF00501">
    <property type="entry name" value="AMP-binding"/>
    <property type="match status" value="1"/>
</dbReference>
<dbReference type="PANTHER" id="PTHR43767">
    <property type="entry name" value="LONG-CHAIN-FATTY-ACID--COA LIGASE"/>
    <property type="match status" value="1"/>
</dbReference>
<dbReference type="Gene3D" id="3.40.50.12780">
    <property type="entry name" value="N-terminal domain of ligase-like"/>
    <property type="match status" value="1"/>
</dbReference>
<dbReference type="InterPro" id="IPR025110">
    <property type="entry name" value="AMP-bd_C"/>
</dbReference>
<dbReference type="AlphaFoldDB" id="A0A0C6P838"/>
<keyword evidence="3" id="KW-0436">Ligase</keyword>
<evidence type="ECO:0000313" key="3">
    <source>
        <dbReference type="EMBL" id="CCJ54242.1"/>
    </source>
</evidence>
<dbReference type="Gene3D" id="3.30.300.30">
    <property type="match status" value="1"/>
</dbReference>
<dbReference type="EMBL" id="HE965806">
    <property type="protein sequence ID" value="CCJ54242.1"/>
    <property type="molecule type" value="Genomic_DNA"/>
</dbReference>
<evidence type="ECO:0000313" key="4">
    <source>
        <dbReference type="Proteomes" id="UP000007564"/>
    </source>
</evidence>
<name>A0A0C6P838_BORBO</name>
<dbReference type="PANTHER" id="PTHR43767:SF1">
    <property type="entry name" value="NONRIBOSOMAL PEPTIDE SYNTHASE PES1 (EUROFUNG)-RELATED"/>
    <property type="match status" value="1"/>
</dbReference>
<reference evidence="3 4" key="1">
    <citation type="journal article" date="2012" name="BMC Genomics">
        <title>Comparative genomics of the classical Bordetella subspecies: the evolution and exchange of virulence-associated diversity amongst closely related pathogens.</title>
        <authorList>
            <person name="Park J."/>
            <person name="Zhang Y."/>
            <person name="Buboltz A.M."/>
            <person name="Zhang X."/>
            <person name="Schuster S.C."/>
            <person name="Ahuja U."/>
            <person name="Liu M."/>
            <person name="Miller J.F."/>
            <person name="Sebaihia M."/>
            <person name="Bentley S.D."/>
            <person name="Parkhill J."/>
            <person name="Harvill E.T."/>
        </authorList>
    </citation>
    <scope>NUCLEOTIDE SEQUENCE [LARGE SCALE GENOMIC DNA]</scope>
    <source>
        <strain evidence="3 4">253</strain>
    </source>
</reference>
<proteinExistence type="predicted"/>
<dbReference type="InterPro" id="IPR045851">
    <property type="entry name" value="AMP-bd_C_sf"/>
</dbReference>
<dbReference type="KEGG" id="bbh:BN112_2325"/>
<feature type="domain" description="AMP-binding enzyme C-terminal" evidence="2">
    <location>
        <begin position="477"/>
        <end position="552"/>
    </location>
</feature>